<dbReference type="Proteomes" id="UP000193240">
    <property type="component" value="Unassembled WGS sequence"/>
</dbReference>
<name>A0A1Y2M872_EPING</name>
<accession>A0A1Y2M872</accession>
<sequence length="131" mass="14088">MVAFTLFLSFSLVGAISVIPGTGYLPAAVRAACRSTLSQTLTGCSELIQYPEDYVDVSSLEDVCTTQCRQSLSDMYTKAVSACGTTGVNVTTNNTSAYLVPLDLAAQLIFQYNVTCLQDESNILCEFRSLT</sequence>
<organism evidence="2 3">
    <name type="scientific">Epicoccum nigrum</name>
    <name type="common">Soil fungus</name>
    <name type="synonym">Epicoccum purpurascens</name>
    <dbReference type="NCBI Taxonomy" id="105696"/>
    <lineage>
        <taxon>Eukaryota</taxon>
        <taxon>Fungi</taxon>
        <taxon>Dikarya</taxon>
        <taxon>Ascomycota</taxon>
        <taxon>Pezizomycotina</taxon>
        <taxon>Dothideomycetes</taxon>
        <taxon>Pleosporomycetidae</taxon>
        <taxon>Pleosporales</taxon>
        <taxon>Pleosporineae</taxon>
        <taxon>Didymellaceae</taxon>
        <taxon>Epicoccum</taxon>
    </lineage>
</organism>
<gene>
    <name evidence="2" type="ORF">B5807_02581</name>
</gene>
<feature type="signal peptide" evidence="1">
    <location>
        <begin position="1"/>
        <end position="15"/>
    </location>
</feature>
<dbReference type="AlphaFoldDB" id="A0A1Y2M872"/>
<keyword evidence="1" id="KW-0732">Signal</keyword>
<evidence type="ECO:0000313" key="2">
    <source>
        <dbReference type="EMBL" id="OSS52334.1"/>
    </source>
</evidence>
<proteinExistence type="predicted"/>
<evidence type="ECO:0000313" key="3">
    <source>
        <dbReference type="Proteomes" id="UP000193240"/>
    </source>
</evidence>
<feature type="chain" id="PRO_5012237634" evidence="1">
    <location>
        <begin position="16"/>
        <end position="131"/>
    </location>
</feature>
<dbReference type="EMBL" id="KZ107839">
    <property type="protein sequence ID" value="OSS52334.1"/>
    <property type="molecule type" value="Genomic_DNA"/>
</dbReference>
<keyword evidence="3" id="KW-1185">Reference proteome</keyword>
<protein>
    <submittedName>
        <fullName evidence="2">Uncharacterized protein</fullName>
    </submittedName>
</protein>
<reference evidence="2 3" key="1">
    <citation type="journal article" date="2017" name="Genome Announc.">
        <title>Genome sequence of the saprophytic ascomycete Epicoccum nigrum ICMP 19927 strain isolated from New Zealand.</title>
        <authorList>
            <person name="Fokin M."/>
            <person name="Fleetwood D."/>
            <person name="Weir B.S."/>
            <person name="Villas-Boas S.G."/>
        </authorList>
    </citation>
    <scope>NUCLEOTIDE SEQUENCE [LARGE SCALE GENOMIC DNA]</scope>
    <source>
        <strain evidence="2 3">ICMP 19927</strain>
    </source>
</reference>
<dbReference type="InParanoid" id="A0A1Y2M872"/>
<evidence type="ECO:0000256" key="1">
    <source>
        <dbReference type="SAM" id="SignalP"/>
    </source>
</evidence>